<keyword evidence="2" id="KW-1185">Reference proteome</keyword>
<comment type="caution">
    <text evidence="1">The sequence shown here is derived from an EMBL/GenBank/DDBJ whole genome shotgun (WGS) entry which is preliminary data.</text>
</comment>
<proteinExistence type="predicted"/>
<evidence type="ECO:0000313" key="1">
    <source>
        <dbReference type="EMBL" id="KAJ0111958.1"/>
    </source>
</evidence>
<accession>A0ACC1C8I5</accession>
<protein>
    <submittedName>
        <fullName evidence="1">Uncharacterized protein</fullName>
    </submittedName>
</protein>
<organism evidence="1 2">
    <name type="scientific">Pistacia atlantica</name>
    <dbReference type="NCBI Taxonomy" id="434234"/>
    <lineage>
        <taxon>Eukaryota</taxon>
        <taxon>Viridiplantae</taxon>
        <taxon>Streptophyta</taxon>
        <taxon>Embryophyta</taxon>
        <taxon>Tracheophyta</taxon>
        <taxon>Spermatophyta</taxon>
        <taxon>Magnoliopsida</taxon>
        <taxon>eudicotyledons</taxon>
        <taxon>Gunneridae</taxon>
        <taxon>Pentapetalae</taxon>
        <taxon>rosids</taxon>
        <taxon>malvids</taxon>
        <taxon>Sapindales</taxon>
        <taxon>Anacardiaceae</taxon>
        <taxon>Pistacia</taxon>
    </lineage>
</organism>
<sequence length="64" mass="6816">MVSPSCFGFFGDGSDPSGTAAAWHQNSGTSLILSKVIYNTTFEWKFCSLVGIKFSDLVTCSSPS</sequence>
<dbReference type="Proteomes" id="UP001164250">
    <property type="component" value="Chromosome 1"/>
</dbReference>
<dbReference type="EMBL" id="CM047897">
    <property type="protein sequence ID" value="KAJ0111958.1"/>
    <property type="molecule type" value="Genomic_DNA"/>
</dbReference>
<name>A0ACC1C8I5_9ROSI</name>
<reference evidence="2" key="1">
    <citation type="journal article" date="2023" name="G3 (Bethesda)">
        <title>Genome assembly and association tests identify interacting loci associated with vigor, precocity, and sex in interspecific pistachio rootstocks.</title>
        <authorList>
            <person name="Palmer W."/>
            <person name="Jacygrad E."/>
            <person name="Sagayaradj S."/>
            <person name="Cavanaugh K."/>
            <person name="Han R."/>
            <person name="Bertier L."/>
            <person name="Beede B."/>
            <person name="Kafkas S."/>
            <person name="Golino D."/>
            <person name="Preece J."/>
            <person name="Michelmore R."/>
        </authorList>
    </citation>
    <scope>NUCLEOTIDE SEQUENCE [LARGE SCALE GENOMIC DNA]</scope>
</reference>
<evidence type="ECO:0000313" key="2">
    <source>
        <dbReference type="Proteomes" id="UP001164250"/>
    </source>
</evidence>
<gene>
    <name evidence="1" type="ORF">Patl1_02530</name>
</gene>